<dbReference type="GO" id="GO:0000307">
    <property type="term" value="C:cyclin-dependent protein kinase holoenzyme complex"/>
    <property type="evidence" value="ECO:0007669"/>
    <property type="project" value="TreeGrafter"/>
</dbReference>
<dbReference type="FunFam" id="1.10.510.10:FF:000624">
    <property type="entry name" value="Mitogen-activated protein kinase"/>
    <property type="match status" value="1"/>
</dbReference>
<evidence type="ECO:0000256" key="2">
    <source>
        <dbReference type="ARBA" id="ARBA00022527"/>
    </source>
</evidence>
<evidence type="ECO:0000256" key="8">
    <source>
        <dbReference type="SAM" id="MobiDB-lite"/>
    </source>
</evidence>
<feature type="domain" description="Protein kinase" evidence="9">
    <location>
        <begin position="152"/>
        <end position="402"/>
    </location>
</feature>
<keyword evidence="5" id="KW-0418">Kinase</keyword>
<accession>A0AAD5BMT2</accession>
<evidence type="ECO:0000256" key="5">
    <source>
        <dbReference type="ARBA" id="ARBA00022777"/>
    </source>
</evidence>
<keyword evidence="2" id="KW-0723">Serine/threonine-protein kinase</keyword>
<dbReference type="InterPro" id="IPR000719">
    <property type="entry name" value="Prot_kinase_dom"/>
</dbReference>
<dbReference type="Proteomes" id="UP001206925">
    <property type="component" value="Unassembled WGS sequence"/>
</dbReference>
<dbReference type="Pfam" id="PF00069">
    <property type="entry name" value="Pkinase"/>
    <property type="match status" value="1"/>
</dbReference>
<dbReference type="InterPro" id="IPR011009">
    <property type="entry name" value="Kinase-like_dom_sf"/>
</dbReference>
<comment type="caution">
    <text evidence="10">The sequence shown here is derived from an EMBL/GenBank/DDBJ whole genome shotgun (WGS) entry which is preliminary data.</text>
</comment>
<keyword evidence="3" id="KW-0808">Transferase</keyword>
<dbReference type="EMBL" id="JAMZMK010011725">
    <property type="protein sequence ID" value="KAI7726272.1"/>
    <property type="molecule type" value="Genomic_DNA"/>
</dbReference>
<evidence type="ECO:0000313" key="11">
    <source>
        <dbReference type="Proteomes" id="UP001206925"/>
    </source>
</evidence>
<organism evidence="10 11">
    <name type="scientific">Ambrosia artemisiifolia</name>
    <name type="common">Common ragweed</name>
    <dbReference type="NCBI Taxonomy" id="4212"/>
    <lineage>
        <taxon>Eukaryota</taxon>
        <taxon>Viridiplantae</taxon>
        <taxon>Streptophyta</taxon>
        <taxon>Embryophyta</taxon>
        <taxon>Tracheophyta</taxon>
        <taxon>Spermatophyta</taxon>
        <taxon>Magnoliopsida</taxon>
        <taxon>eudicotyledons</taxon>
        <taxon>Gunneridae</taxon>
        <taxon>Pentapetalae</taxon>
        <taxon>asterids</taxon>
        <taxon>campanulids</taxon>
        <taxon>Asterales</taxon>
        <taxon>Asteraceae</taxon>
        <taxon>Asteroideae</taxon>
        <taxon>Heliantheae alliance</taxon>
        <taxon>Heliantheae</taxon>
        <taxon>Ambrosia</taxon>
    </lineage>
</organism>
<feature type="compositionally biased region" description="Basic and acidic residues" evidence="8">
    <location>
        <begin position="483"/>
        <end position="492"/>
    </location>
</feature>
<dbReference type="Gene3D" id="1.10.510.10">
    <property type="entry name" value="Transferase(Phosphotransferase) domain 1"/>
    <property type="match status" value="1"/>
</dbReference>
<proteinExistence type="inferred from homology"/>
<dbReference type="GO" id="GO:0032968">
    <property type="term" value="P:positive regulation of transcription elongation by RNA polymerase II"/>
    <property type="evidence" value="ECO:0007669"/>
    <property type="project" value="TreeGrafter"/>
</dbReference>
<name>A0AAD5BMT2_AMBAR</name>
<dbReference type="InterPro" id="IPR008271">
    <property type="entry name" value="Ser/Thr_kinase_AS"/>
</dbReference>
<dbReference type="PANTHER" id="PTHR24056">
    <property type="entry name" value="CELL DIVISION PROTEIN KINASE"/>
    <property type="match status" value="1"/>
</dbReference>
<dbReference type="InterPro" id="IPR050108">
    <property type="entry name" value="CDK"/>
</dbReference>
<dbReference type="GO" id="GO:0005634">
    <property type="term" value="C:nucleus"/>
    <property type="evidence" value="ECO:0007669"/>
    <property type="project" value="TreeGrafter"/>
</dbReference>
<feature type="region of interest" description="Disordered" evidence="8">
    <location>
        <begin position="432"/>
        <end position="464"/>
    </location>
</feature>
<dbReference type="GO" id="GO:0005524">
    <property type="term" value="F:ATP binding"/>
    <property type="evidence" value="ECO:0007669"/>
    <property type="project" value="UniProtKB-UniRule"/>
</dbReference>
<feature type="region of interest" description="Disordered" evidence="8">
    <location>
        <begin position="476"/>
        <end position="542"/>
    </location>
</feature>
<dbReference type="GO" id="GO:0008353">
    <property type="term" value="F:RNA polymerase II CTD heptapeptide repeat kinase activity"/>
    <property type="evidence" value="ECO:0007669"/>
    <property type="project" value="TreeGrafter"/>
</dbReference>
<dbReference type="SMART" id="SM00220">
    <property type="entry name" value="S_TKc"/>
    <property type="match status" value="1"/>
</dbReference>
<keyword evidence="4 7" id="KW-0547">Nucleotide-binding</keyword>
<feature type="compositionally biased region" description="Basic and acidic residues" evidence="8">
    <location>
        <begin position="443"/>
        <end position="459"/>
    </location>
</feature>
<dbReference type="PROSITE" id="PS50011">
    <property type="entry name" value="PROTEIN_KINASE_DOM"/>
    <property type="match status" value="1"/>
</dbReference>
<feature type="region of interest" description="Disordered" evidence="8">
    <location>
        <begin position="554"/>
        <end position="629"/>
    </location>
</feature>
<sequence length="670" mass="74328">MGCICSKGISGDEYVEKESKRSSKRFLGGSSRRDEVVAVDNGANDATARLISEGNSNIESGSSLGQPLWDESGRGDSVVVYEQPVVQPLVQTGQKPVKVETRRNGGVPEISRVFSIANGVDSAQEAAGWPAWLTAVAGEAIKGWLPRRADSFEKLEKIGQGTYSSVYRARDLETGNIVALKKVRFAKMDPESVRFMAREIIVLRRLDHPNVMKLEGLLTSRVSGNLYLVFEYMDHDLAGLAASPTVKFTEPQIKCFMQQLLCGLEHCHNRGVLHRDIKGSNLLIDNNGNLKIGDFGLATIFNNNQRQPLTSRVVTLWYRPPELLLGSTDYGVAVDLWSAGCILAELFAGKPIMPGRTEPYKRCVSETFKDFPPSALALLDSLLAVEPNNRGSSSSALQSEFFTTKPFPCHPSTLPKYPPSKEYDAKLRDDEMRRNKAGSGKARGVEPSRKGTRESRAQPDPDANAELHASIKKRLEQQNTKSSSEKFNHEEDGGSGFPIEPSRGSLNNGIYNINSRFKQPEKSDESQVGPNSSHHHKHRGAQLSRFSNSLAWHGSSRLDHSKGTSAHWPEDRPNGKYHQLNDAESSSHLMLDDPNSYKKHEPAPLKGYSQKKNRIHYSGPLVPPGGNMDEMLKEHERQIQHAVRRARLDKTKIKKGYADNGQRESLLHYG</sequence>
<keyword evidence="11" id="KW-1185">Reference proteome</keyword>
<evidence type="ECO:0000256" key="3">
    <source>
        <dbReference type="ARBA" id="ARBA00022679"/>
    </source>
</evidence>
<dbReference type="InterPro" id="IPR017441">
    <property type="entry name" value="Protein_kinase_ATP_BS"/>
</dbReference>
<reference evidence="10" key="1">
    <citation type="submission" date="2022-06" db="EMBL/GenBank/DDBJ databases">
        <title>Uncovering the hologenomic basis of an extraordinary plant invasion.</title>
        <authorList>
            <person name="Bieker V.C."/>
            <person name="Martin M.D."/>
            <person name="Gilbert T."/>
            <person name="Hodgins K."/>
            <person name="Battlay P."/>
            <person name="Petersen B."/>
            <person name="Wilson J."/>
        </authorList>
    </citation>
    <scope>NUCLEOTIDE SEQUENCE</scope>
    <source>
        <strain evidence="10">AA19_3_7</strain>
        <tissue evidence="10">Leaf</tissue>
    </source>
</reference>
<evidence type="ECO:0000256" key="4">
    <source>
        <dbReference type="ARBA" id="ARBA00022741"/>
    </source>
</evidence>
<dbReference type="PROSITE" id="PS00108">
    <property type="entry name" value="PROTEIN_KINASE_ST"/>
    <property type="match status" value="1"/>
</dbReference>
<comment type="similarity">
    <text evidence="1">Belongs to the protein kinase superfamily. CMGC Ser/Thr protein kinase family. CDC2/CDKX subfamily.</text>
</comment>
<dbReference type="Gene3D" id="3.30.200.20">
    <property type="entry name" value="Phosphorylase Kinase, domain 1"/>
    <property type="match status" value="1"/>
</dbReference>
<evidence type="ECO:0000256" key="1">
    <source>
        <dbReference type="ARBA" id="ARBA00006485"/>
    </source>
</evidence>
<dbReference type="PROSITE" id="PS00107">
    <property type="entry name" value="PROTEIN_KINASE_ATP"/>
    <property type="match status" value="1"/>
</dbReference>
<dbReference type="SUPFAM" id="SSF56112">
    <property type="entry name" value="Protein kinase-like (PK-like)"/>
    <property type="match status" value="1"/>
</dbReference>
<protein>
    <recommendedName>
        <fullName evidence="9">Protein kinase domain-containing protein</fullName>
    </recommendedName>
</protein>
<evidence type="ECO:0000259" key="9">
    <source>
        <dbReference type="PROSITE" id="PS50011"/>
    </source>
</evidence>
<dbReference type="AlphaFoldDB" id="A0AAD5BMT2"/>
<keyword evidence="6 7" id="KW-0067">ATP-binding</keyword>
<feature type="compositionally biased region" description="Polar residues" evidence="8">
    <location>
        <begin position="504"/>
        <end position="517"/>
    </location>
</feature>
<evidence type="ECO:0000313" key="10">
    <source>
        <dbReference type="EMBL" id="KAI7726272.1"/>
    </source>
</evidence>
<feature type="compositionally biased region" description="Basic and acidic residues" evidence="8">
    <location>
        <begin position="556"/>
        <end position="574"/>
    </location>
</feature>
<evidence type="ECO:0000256" key="7">
    <source>
        <dbReference type="PROSITE-ProRule" id="PRU10141"/>
    </source>
</evidence>
<dbReference type="FunFam" id="3.30.200.20:FF:000021">
    <property type="entry name" value="probable serine/threonine-protein kinase At1g54610"/>
    <property type="match status" value="1"/>
</dbReference>
<evidence type="ECO:0000256" key="6">
    <source>
        <dbReference type="ARBA" id="ARBA00022840"/>
    </source>
</evidence>
<dbReference type="PANTHER" id="PTHR24056:SF397">
    <property type="entry name" value="OS11G0242500 PROTEIN"/>
    <property type="match status" value="1"/>
</dbReference>
<feature type="binding site" evidence="7">
    <location>
        <position position="181"/>
    </location>
    <ligand>
        <name>ATP</name>
        <dbReference type="ChEBI" id="CHEBI:30616"/>
    </ligand>
</feature>
<gene>
    <name evidence="10" type="ORF">M8C21_006752</name>
</gene>